<evidence type="ECO:0000256" key="13">
    <source>
        <dbReference type="SAM" id="Phobius"/>
    </source>
</evidence>
<dbReference type="InterPro" id="IPR033479">
    <property type="entry name" value="dCache_1"/>
</dbReference>
<evidence type="ECO:0000256" key="3">
    <source>
        <dbReference type="ARBA" id="ARBA00012438"/>
    </source>
</evidence>
<proteinExistence type="predicted"/>
<keyword evidence="12" id="KW-0175">Coiled coil</keyword>
<dbReference type="Gene3D" id="1.10.287.130">
    <property type="match status" value="1"/>
</dbReference>
<feature type="transmembrane region" description="Helical" evidence="13">
    <location>
        <begin position="327"/>
        <end position="349"/>
    </location>
</feature>
<dbReference type="InterPro" id="IPR000700">
    <property type="entry name" value="PAS-assoc_C"/>
</dbReference>
<dbReference type="InterPro" id="IPR001610">
    <property type="entry name" value="PAC"/>
</dbReference>
<dbReference type="PROSITE" id="PS50110">
    <property type="entry name" value="RESPONSE_REGULATORY"/>
    <property type="match status" value="1"/>
</dbReference>
<evidence type="ECO:0000256" key="12">
    <source>
        <dbReference type="SAM" id="Coils"/>
    </source>
</evidence>
<keyword evidence="4" id="KW-1003">Cell membrane</keyword>
<dbReference type="InterPro" id="IPR013655">
    <property type="entry name" value="PAS_fold_3"/>
</dbReference>
<evidence type="ECO:0000256" key="11">
    <source>
        <dbReference type="PROSITE-ProRule" id="PRU00169"/>
    </source>
</evidence>
<evidence type="ECO:0000259" key="16">
    <source>
        <dbReference type="PROSITE" id="PS50113"/>
    </source>
</evidence>
<dbReference type="Pfam" id="PF00072">
    <property type="entry name" value="Response_reg"/>
    <property type="match status" value="1"/>
</dbReference>
<dbReference type="PROSITE" id="PS50885">
    <property type="entry name" value="HAMP"/>
    <property type="match status" value="1"/>
</dbReference>
<dbReference type="SMART" id="SM00304">
    <property type="entry name" value="HAMP"/>
    <property type="match status" value="1"/>
</dbReference>
<dbReference type="SUPFAM" id="SSF55785">
    <property type="entry name" value="PYP-like sensor domain (PAS domain)"/>
    <property type="match status" value="1"/>
</dbReference>
<feature type="coiled-coil region" evidence="12">
    <location>
        <begin position="525"/>
        <end position="563"/>
    </location>
</feature>
<feature type="modified residue" description="4-aspartylphosphate" evidence="11">
    <location>
        <position position="922"/>
    </location>
</feature>
<dbReference type="CDD" id="cd00082">
    <property type="entry name" value="HisKA"/>
    <property type="match status" value="1"/>
</dbReference>
<evidence type="ECO:0000256" key="9">
    <source>
        <dbReference type="ARBA" id="ARBA00022989"/>
    </source>
</evidence>
<dbReference type="InterPro" id="IPR004358">
    <property type="entry name" value="Sig_transdc_His_kin-like_C"/>
</dbReference>
<dbReference type="InterPro" id="IPR005467">
    <property type="entry name" value="His_kinase_dom"/>
</dbReference>
<dbReference type="SMART" id="SM00387">
    <property type="entry name" value="HATPase_c"/>
    <property type="match status" value="1"/>
</dbReference>
<reference evidence="18 19" key="1">
    <citation type="journal article" date="2019" name="Antonie Van Leeuwenhoek">
        <title>Description of 'Ca. Methylobacter oryzae' KRF1, a novel species from the environmentally important Methylobacter clade 2.</title>
        <authorList>
            <person name="Khatri K."/>
            <person name="Mohite J.A."/>
            <person name="Pandit P.S."/>
            <person name="Bahulikar R."/>
            <person name="Rahalkar M.C."/>
        </authorList>
    </citation>
    <scope>NUCLEOTIDE SEQUENCE [LARGE SCALE GENOMIC DNA]</scope>
    <source>
        <strain evidence="18 19">KRF1</strain>
    </source>
</reference>
<evidence type="ECO:0000256" key="5">
    <source>
        <dbReference type="ARBA" id="ARBA00022553"/>
    </source>
</evidence>
<dbReference type="CDD" id="cd06225">
    <property type="entry name" value="HAMP"/>
    <property type="match status" value="1"/>
</dbReference>
<evidence type="ECO:0000256" key="1">
    <source>
        <dbReference type="ARBA" id="ARBA00000085"/>
    </source>
</evidence>
<comment type="catalytic activity">
    <reaction evidence="1">
        <text>ATP + protein L-histidine = ADP + protein N-phospho-L-histidine.</text>
        <dbReference type="EC" id="2.7.13.3"/>
    </reaction>
</comment>
<dbReference type="CDD" id="cd00130">
    <property type="entry name" value="PAS"/>
    <property type="match status" value="1"/>
</dbReference>
<dbReference type="InterPro" id="IPR036890">
    <property type="entry name" value="HATPase_C_sf"/>
</dbReference>
<evidence type="ECO:0000256" key="7">
    <source>
        <dbReference type="ARBA" id="ARBA00022692"/>
    </source>
</evidence>
<dbReference type="InterPro" id="IPR003660">
    <property type="entry name" value="HAMP_dom"/>
</dbReference>
<dbReference type="InterPro" id="IPR003661">
    <property type="entry name" value="HisK_dim/P_dom"/>
</dbReference>
<comment type="caution">
    <text evidence="18">The sequence shown here is derived from an EMBL/GenBank/DDBJ whole genome shotgun (WGS) entry which is preliminary data.</text>
</comment>
<evidence type="ECO:0000259" key="14">
    <source>
        <dbReference type="PROSITE" id="PS50109"/>
    </source>
</evidence>
<name>A0ABY3C4Q2_9GAMM</name>
<dbReference type="EMBL" id="RYFG02000121">
    <property type="protein sequence ID" value="TRW89706.1"/>
    <property type="molecule type" value="Genomic_DNA"/>
</dbReference>
<dbReference type="Pfam" id="PF00512">
    <property type="entry name" value="HisKA"/>
    <property type="match status" value="1"/>
</dbReference>
<evidence type="ECO:0000256" key="8">
    <source>
        <dbReference type="ARBA" id="ARBA00022777"/>
    </source>
</evidence>
<dbReference type="InterPro" id="IPR003594">
    <property type="entry name" value="HATPase_dom"/>
</dbReference>
<keyword evidence="7 13" id="KW-0812">Transmembrane</keyword>
<accession>A0ABY3C4Q2</accession>
<feature type="domain" description="PAC" evidence="16">
    <location>
        <begin position="489"/>
        <end position="541"/>
    </location>
</feature>
<keyword evidence="5 11" id="KW-0597">Phosphoprotein</keyword>
<dbReference type="SMART" id="SM00086">
    <property type="entry name" value="PAC"/>
    <property type="match status" value="1"/>
</dbReference>
<dbReference type="SUPFAM" id="SSF55874">
    <property type="entry name" value="ATPase domain of HSP90 chaperone/DNA topoisomerase II/histidine kinase"/>
    <property type="match status" value="1"/>
</dbReference>
<sequence>MASAAVERPAMILGKIISRLMLGFLLLSPLPLAGLAYLYVQAFRDTLQHSELENLSSLADKKADQINAYINERMADARLLAQLFVVFDSRQPQSILQSGEQNLSPLSYQAEEVYHDFFHTLFENRHYYDLLLTDTAGNVVFSILHESDFGSNLNTGPYRDSTLAKAHREAIALLDIQITQAGSYAPSAGKTAIFIVAPLFKAGKVIGTLALQMDLDNLTGVSSDTTGLGKTGETVLAQLGGDEVLYVGGLQHIPDAAFHYRVPLDKLSLPMQLALSGSHDKGIIHDYAGVEVIGAWRYLPALRWGMVVKMDASEAFAPLYHLQKISLVVLIFMSLIAGIVALLLSRALVAPIRQLIMATERIIGGDLNRRAPLDGCDEFRQLATSFNTMTEHLQFHYEDLERQVEQRTAEIRSVMDQLNNAQHIAQLGSWELNLTDNTLIWSDEIFHLFEIDKDKFGATYEAFLHAIHPEDLDAVDAAYTRSLQTQRPYEITHRLLMPDGRVKFVTERCASYFDSDGKPVRSVGTVQDVTELKQVEQALKQLNEELEQRVQQRTDLLLHAKEEADRANNAKSEFLSRMSHELRTPMNAIIGFAQLLETDRETPLTPDQADNVREIRHAGKHLLELINEVLDLARIETGRIELSLEPVELRLLIGECMALLQPLASERRIELTADMDRAVTVQADRLRLRQILLNLLSNAVKYNRDQGRVHIFCESVAEDKAELSSLPAQTKLMPSGYKAELSGLPAQTKLMPSGYKAELSSLPAQTLLMPEGHKVRIAVQDSGRGITVEALPRLFKPFERIESAYDGIEGTGIGLALCKRLVEAMSGSIGVESIVDQGSTFWIELPAAQAEEYIPEDSGSTATQNTYAAKRTVLYIEDNPANLRLLRKVISTHTSLSLLESHSAEKGLDIAAAHSPDLILLDINLPGMNGFDALRRLKDNPDTRDIPVVAISANAMERDIKKGAAAGFSDYLTKPLDIPKLLALLASIQESETTQTIP</sequence>
<dbReference type="Pfam" id="PF00672">
    <property type="entry name" value="HAMP"/>
    <property type="match status" value="1"/>
</dbReference>
<dbReference type="PANTHER" id="PTHR43047:SF72">
    <property type="entry name" value="OSMOSENSING HISTIDINE PROTEIN KINASE SLN1"/>
    <property type="match status" value="1"/>
</dbReference>
<evidence type="ECO:0000313" key="19">
    <source>
        <dbReference type="Proteomes" id="UP000733744"/>
    </source>
</evidence>
<dbReference type="Gene3D" id="3.30.565.10">
    <property type="entry name" value="Histidine kinase-like ATPase, C-terminal domain"/>
    <property type="match status" value="1"/>
</dbReference>
<dbReference type="PROSITE" id="PS50113">
    <property type="entry name" value="PAC"/>
    <property type="match status" value="1"/>
</dbReference>
<dbReference type="SUPFAM" id="SSF52172">
    <property type="entry name" value="CheY-like"/>
    <property type="match status" value="1"/>
</dbReference>
<dbReference type="Pfam" id="PF02743">
    <property type="entry name" value="dCache_1"/>
    <property type="match status" value="1"/>
</dbReference>
<dbReference type="SMART" id="SM00448">
    <property type="entry name" value="REC"/>
    <property type="match status" value="1"/>
</dbReference>
<dbReference type="Pfam" id="PF02518">
    <property type="entry name" value="HATPase_c"/>
    <property type="match status" value="1"/>
</dbReference>
<dbReference type="InterPro" id="IPR036097">
    <property type="entry name" value="HisK_dim/P_sf"/>
</dbReference>
<keyword evidence="6" id="KW-0808">Transferase</keyword>
<dbReference type="PRINTS" id="PR00344">
    <property type="entry name" value="BCTRLSENSOR"/>
</dbReference>
<evidence type="ECO:0000256" key="6">
    <source>
        <dbReference type="ARBA" id="ARBA00022679"/>
    </source>
</evidence>
<keyword evidence="9 13" id="KW-1133">Transmembrane helix</keyword>
<dbReference type="NCBIfam" id="TIGR00229">
    <property type="entry name" value="sensory_box"/>
    <property type="match status" value="1"/>
</dbReference>
<evidence type="ECO:0000256" key="10">
    <source>
        <dbReference type="ARBA" id="ARBA00023136"/>
    </source>
</evidence>
<feature type="transmembrane region" description="Helical" evidence="13">
    <location>
        <begin position="20"/>
        <end position="40"/>
    </location>
</feature>
<dbReference type="Gene3D" id="6.10.340.10">
    <property type="match status" value="1"/>
</dbReference>
<dbReference type="InterPro" id="IPR011006">
    <property type="entry name" value="CheY-like_superfamily"/>
</dbReference>
<dbReference type="PANTHER" id="PTHR43047">
    <property type="entry name" value="TWO-COMPONENT HISTIDINE PROTEIN KINASE"/>
    <property type="match status" value="1"/>
</dbReference>
<feature type="domain" description="Histidine kinase" evidence="14">
    <location>
        <begin position="577"/>
        <end position="849"/>
    </location>
</feature>
<dbReference type="SMART" id="SM00388">
    <property type="entry name" value="HisKA"/>
    <property type="match status" value="1"/>
</dbReference>
<evidence type="ECO:0000256" key="4">
    <source>
        <dbReference type="ARBA" id="ARBA00022475"/>
    </source>
</evidence>
<keyword evidence="10 13" id="KW-0472">Membrane</keyword>
<dbReference type="Pfam" id="PF08447">
    <property type="entry name" value="PAS_3"/>
    <property type="match status" value="1"/>
</dbReference>
<evidence type="ECO:0000259" key="15">
    <source>
        <dbReference type="PROSITE" id="PS50110"/>
    </source>
</evidence>
<dbReference type="Gene3D" id="3.40.50.2300">
    <property type="match status" value="1"/>
</dbReference>
<dbReference type="Gene3D" id="2.10.70.100">
    <property type="match status" value="1"/>
</dbReference>
<dbReference type="Gene3D" id="3.30.450.20">
    <property type="entry name" value="PAS domain"/>
    <property type="match status" value="1"/>
</dbReference>
<evidence type="ECO:0000259" key="17">
    <source>
        <dbReference type="PROSITE" id="PS50885"/>
    </source>
</evidence>
<feature type="domain" description="Response regulatory" evidence="15">
    <location>
        <begin position="872"/>
        <end position="989"/>
    </location>
</feature>
<dbReference type="Proteomes" id="UP000733744">
    <property type="component" value="Unassembled WGS sequence"/>
</dbReference>
<keyword evidence="19" id="KW-1185">Reference proteome</keyword>
<dbReference type="PROSITE" id="PS50109">
    <property type="entry name" value="HIS_KIN"/>
    <property type="match status" value="1"/>
</dbReference>
<comment type="subcellular location">
    <subcellularLocation>
        <location evidence="2">Cell membrane</location>
        <topology evidence="2">Multi-pass membrane protein</topology>
    </subcellularLocation>
</comment>
<dbReference type="InterPro" id="IPR001789">
    <property type="entry name" value="Sig_transdc_resp-reg_receiver"/>
</dbReference>
<dbReference type="SUPFAM" id="SSF47384">
    <property type="entry name" value="Homodimeric domain of signal transducing histidine kinase"/>
    <property type="match status" value="1"/>
</dbReference>
<evidence type="ECO:0000256" key="2">
    <source>
        <dbReference type="ARBA" id="ARBA00004651"/>
    </source>
</evidence>
<feature type="domain" description="HAMP" evidence="17">
    <location>
        <begin position="346"/>
        <end position="398"/>
    </location>
</feature>
<evidence type="ECO:0000313" key="18">
    <source>
        <dbReference type="EMBL" id="TRW89706.1"/>
    </source>
</evidence>
<dbReference type="SUPFAM" id="SSF158472">
    <property type="entry name" value="HAMP domain-like"/>
    <property type="match status" value="1"/>
</dbReference>
<dbReference type="InterPro" id="IPR000014">
    <property type="entry name" value="PAS"/>
</dbReference>
<dbReference type="InterPro" id="IPR035965">
    <property type="entry name" value="PAS-like_dom_sf"/>
</dbReference>
<organism evidence="18 19">
    <name type="scientific">Candidatus Methylobacter oryzae</name>
    <dbReference type="NCBI Taxonomy" id="2497749"/>
    <lineage>
        <taxon>Bacteria</taxon>
        <taxon>Pseudomonadati</taxon>
        <taxon>Pseudomonadota</taxon>
        <taxon>Gammaproteobacteria</taxon>
        <taxon>Methylococcales</taxon>
        <taxon>Methylococcaceae</taxon>
        <taxon>Methylobacter</taxon>
    </lineage>
</organism>
<protein>
    <recommendedName>
        <fullName evidence="3">histidine kinase</fullName>
        <ecNumber evidence="3">2.7.13.3</ecNumber>
    </recommendedName>
</protein>
<dbReference type="EC" id="2.7.13.3" evidence="3"/>
<keyword evidence="8" id="KW-0418">Kinase</keyword>
<gene>
    <name evidence="18" type="ORF">EKO24_021915</name>
</gene>